<organism evidence="2 3">
    <name type="scientific">Orchesella dallaii</name>
    <dbReference type="NCBI Taxonomy" id="48710"/>
    <lineage>
        <taxon>Eukaryota</taxon>
        <taxon>Metazoa</taxon>
        <taxon>Ecdysozoa</taxon>
        <taxon>Arthropoda</taxon>
        <taxon>Hexapoda</taxon>
        <taxon>Collembola</taxon>
        <taxon>Entomobryomorpha</taxon>
        <taxon>Entomobryoidea</taxon>
        <taxon>Orchesellidae</taxon>
        <taxon>Orchesellinae</taxon>
        <taxon>Orchesella</taxon>
    </lineage>
</organism>
<gene>
    <name evidence="2" type="ORF">ODALV1_LOCUS1857</name>
</gene>
<feature type="compositionally biased region" description="Polar residues" evidence="1">
    <location>
        <begin position="125"/>
        <end position="159"/>
    </location>
</feature>
<feature type="compositionally biased region" description="Basic and acidic residues" evidence="1">
    <location>
        <begin position="1067"/>
        <end position="1080"/>
    </location>
</feature>
<evidence type="ECO:0000313" key="3">
    <source>
        <dbReference type="Proteomes" id="UP001642540"/>
    </source>
</evidence>
<feature type="compositionally biased region" description="Polar residues" evidence="1">
    <location>
        <begin position="1081"/>
        <end position="1095"/>
    </location>
</feature>
<feature type="region of interest" description="Disordered" evidence="1">
    <location>
        <begin position="185"/>
        <end position="244"/>
    </location>
</feature>
<feature type="compositionally biased region" description="Polar residues" evidence="1">
    <location>
        <begin position="495"/>
        <end position="521"/>
    </location>
</feature>
<reference evidence="2 3" key="1">
    <citation type="submission" date="2024-08" db="EMBL/GenBank/DDBJ databases">
        <authorList>
            <person name="Cucini C."/>
            <person name="Frati F."/>
        </authorList>
    </citation>
    <scope>NUCLEOTIDE SEQUENCE [LARGE SCALE GENOMIC DNA]</scope>
</reference>
<feature type="compositionally biased region" description="Low complexity" evidence="1">
    <location>
        <begin position="211"/>
        <end position="225"/>
    </location>
</feature>
<dbReference type="EMBL" id="CAXLJM020000006">
    <property type="protein sequence ID" value="CAL8071740.1"/>
    <property type="molecule type" value="Genomic_DNA"/>
</dbReference>
<feature type="compositionally biased region" description="Polar residues" evidence="1">
    <location>
        <begin position="1115"/>
        <end position="1126"/>
    </location>
</feature>
<feature type="region of interest" description="Disordered" evidence="1">
    <location>
        <begin position="73"/>
        <end position="159"/>
    </location>
</feature>
<feature type="compositionally biased region" description="Low complexity" evidence="1">
    <location>
        <begin position="604"/>
        <end position="616"/>
    </location>
</feature>
<feature type="compositionally biased region" description="Polar residues" evidence="1">
    <location>
        <begin position="718"/>
        <end position="729"/>
    </location>
</feature>
<feature type="compositionally biased region" description="Basic and acidic residues" evidence="1">
    <location>
        <begin position="812"/>
        <end position="824"/>
    </location>
</feature>
<dbReference type="Proteomes" id="UP001642540">
    <property type="component" value="Unassembled WGS sequence"/>
</dbReference>
<sequence length="1219" mass="130971">MSTSCMQAIKQQLEAMPLEEFEDLLKAVNKGHEGMTQHAELLSQIKHHVKVPPDEPIQTKASDKDCRTFLKSLNQRENKSHRLSNSSSSGTSSSGCSNLNGNVATSGNHNSQYNHHNKHSSSSSQFGSLTTTSGSRSFPTGDQNANPISSFSENTSSSPYYHQPVHSLIQGKYHDYNNHIHHHSTLAYGNSDADPGGLSRRSHHERDSKNDNISSSNKNSYASANDDQDDDDEDRPEKYTGTLPAQYILPNVTKASVSSIGSSAGDVPIRFGTPRTQYQGLETPPSLDGSSSSSTPSLTQSRSVDTSAPSTSSWDLQNNRHTPIQLNESYKSVSSVTSGASSFMGRSTSSSFDQTHGSVRAASPPLPITYPNAIITKSPTIEGSQEKPPRRGGERKKKSSKNVLRETVINPQEMPGYKGTEKDIDKLLEFVEGNQTKTKKNVKDKKKEVKPKGNDKQMLSKAASLDENTLEYGSKKAEESLGRSRNSKEVEKKNATNITKSATTISVGGMTNHSKPNAESPNSREEIQSGKSKSISTPLVNGTATPLPTKNGSSGGAKSVTPSVKQPIPSVSPKSQQSVEKLQNHGDVFVPTAKVESARPPPSQSVVSKPSKPVSMKKTEDDKLGKLDESDGPYVLVQSKKKKEKKKSQQREPEGFVRPNTDQPRRDVARARRSTAERRKSVGSVPGSENSECSDDDDSVRSLPAGECTPRERIPKPCSSSGGTPQTSYADIARMSRDESGKPPSTPITILSNASANASTKTPPSSTKSTSSSTSSVPSAPAVTSDSNFPALSPPSAEKTAPINNAVWPCRPRIESDSSTKEKSPVQAAKSPDFACKDDPTPLEASTLPSLAQSDLKCSSKLSTDKDSNTNKSVAIAANSKPEDSQRSNDVGGDDKAPHGTLRKTEPIVVSIPDPVKATENFVDSPQLIQSIKVVKKVDEKKGKSNKLFEEGANKTASIKGMENGDVLIYSQEPVVFCGGKFDSSQLPAGQNIGFEFGFGVIEALNDNGVAIDPPSLANTISNSVELPQLVLAKVDGKIANERLTRSQEQVSNPQTTDNCWDKMAKTDKTSKFQPSEEKQTVMSSTKSKGTNSLQGEPMEARPSSALEQKESQPDLVNSATNSNAIPSADRKEAKEETLSAKSPSASLPNDVAAAVTPADGKLTEKLTQRVVDVAQLFVPSTAENIPESVYIARDFMDTYAEGLANLSRQGKVTYHRVD</sequence>
<accession>A0ABP1PN60</accession>
<proteinExistence type="predicted"/>
<feature type="compositionally biased region" description="Basic and acidic residues" evidence="1">
    <location>
        <begin position="663"/>
        <end position="680"/>
    </location>
</feature>
<feature type="compositionally biased region" description="Basic and acidic residues" evidence="1">
    <location>
        <begin position="881"/>
        <end position="906"/>
    </location>
</feature>
<feature type="compositionally biased region" description="Polar residues" evidence="1">
    <location>
        <begin position="304"/>
        <end position="328"/>
    </location>
</feature>
<feature type="compositionally biased region" description="Polar residues" evidence="1">
    <location>
        <begin position="529"/>
        <end position="552"/>
    </location>
</feature>
<feature type="compositionally biased region" description="Basic and acidic residues" evidence="1">
    <location>
        <begin position="445"/>
        <end position="455"/>
    </location>
</feature>
<feature type="compositionally biased region" description="Low complexity" evidence="1">
    <location>
        <begin position="84"/>
        <end position="124"/>
    </location>
</feature>
<feature type="compositionally biased region" description="Basic and acidic residues" evidence="1">
    <location>
        <begin position="473"/>
        <end position="494"/>
    </location>
</feature>
<feature type="compositionally biased region" description="Basic and acidic residues" evidence="1">
    <location>
        <begin position="1129"/>
        <end position="1139"/>
    </location>
</feature>
<feature type="compositionally biased region" description="Polar residues" evidence="1">
    <location>
        <begin position="572"/>
        <end position="581"/>
    </location>
</feature>
<feature type="compositionally biased region" description="Low complexity" evidence="1">
    <location>
        <begin position="329"/>
        <end position="352"/>
    </location>
</feature>
<evidence type="ECO:0000256" key="1">
    <source>
        <dbReference type="SAM" id="MobiDB-lite"/>
    </source>
</evidence>
<keyword evidence="3" id="KW-1185">Reference proteome</keyword>
<evidence type="ECO:0000313" key="2">
    <source>
        <dbReference type="EMBL" id="CAL8071740.1"/>
    </source>
</evidence>
<protein>
    <submittedName>
        <fullName evidence="2">Uncharacterized protein</fullName>
    </submittedName>
</protein>
<feature type="compositionally biased region" description="Low complexity" evidence="1">
    <location>
        <begin position="283"/>
        <end position="303"/>
    </location>
</feature>
<comment type="caution">
    <text evidence="2">The sequence shown here is derived from an EMBL/GenBank/DDBJ whole genome shotgun (WGS) entry which is preliminary data.</text>
</comment>
<feature type="compositionally biased region" description="Basic and acidic residues" evidence="1">
    <location>
        <begin position="617"/>
        <end position="629"/>
    </location>
</feature>
<feature type="compositionally biased region" description="Polar residues" evidence="1">
    <location>
        <begin position="847"/>
        <end position="862"/>
    </location>
</feature>
<name>A0ABP1PN60_9HEXA</name>
<feature type="compositionally biased region" description="Basic and acidic residues" evidence="1">
    <location>
        <begin position="419"/>
        <end position="429"/>
    </location>
</feature>
<feature type="region of interest" description="Disordered" evidence="1">
    <location>
        <begin position="258"/>
        <end position="908"/>
    </location>
</feature>
<feature type="region of interest" description="Disordered" evidence="1">
    <location>
        <begin position="1067"/>
        <end position="1151"/>
    </location>
</feature>
<feature type="compositionally biased region" description="Low complexity" evidence="1">
    <location>
        <begin position="754"/>
        <end position="785"/>
    </location>
</feature>